<evidence type="ECO:0000313" key="3">
    <source>
        <dbReference type="Proteomes" id="UP000245207"/>
    </source>
</evidence>
<name>A0A2U1M197_ARTAN</name>
<dbReference type="Pfam" id="PF03469">
    <property type="entry name" value="XH"/>
    <property type="match status" value="1"/>
</dbReference>
<dbReference type="OrthoDB" id="1892195at2759"/>
<dbReference type="InterPro" id="IPR045177">
    <property type="entry name" value="FDM1-5/IDN2"/>
</dbReference>
<dbReference type="PANTHER" id="PTHR21596">
    <property type="entry name" value="RIBONUCLEASE P SUBUNIT P38"/>
    <property type="match status" value="1"/>
</dbReference>
<protein>
    <submittedName>
        <fullName evidence="2">Domain XH</fullName>
    </submittedName>
</protein>
<dbReference type="STRING" id="35608.A0A2U1M197"/>
<organism evidence="2 3">
    <name type="scientific">Artemisia annua</name>
    <name type="common">Sweet wormwood</name>
    <dbReference type="NCBI Taxonomy" id="35608"/>
    <lineage>
        <taxon>Eukaryota</taxon>
        <taxon>Viridiplantae</taxon>
        <taxon>Streptophyta</taxon>
        <taxon>Embryophyta</taxon>
        <taxon>Tracheophyta</taxon>
        <taxon>Spermatophyta</taxon>
        <taxon>Magnoliopsida</taxon>
        <taxon>eudicotyledons</taxon>
        <taxon>Gunneridae</taxon>
        <taxon>Pentapetalae</taxon>
        <taxon>asterids</taxon>
        <taxon>campanulids</taxon>
        <taxon>Asterales</taxon>
        <taxon>Asteraceae</taxon>
        <taxon>Asteroideae</taxon>
        <taxon>Anthemideae</taxon>
        <taxon>Artemisiinae</taxon>
        <taxon>Artemisia</taxon>
    </lineage>
</organism>
<proteinExistence type="predicted"/>
<sequence length="112" mass="12697">MVTKLIHALAIQRVDQESNGNVSSSLSLYEKFVDEDDNHMKELRSQWCEQAYNVVANALLEMNKHNASARYVGSVLWNFREGRKAHVKEVIVSLINQLKAAKSVKGLVNKKN</sequence>
<gene>
    <name evidence="2" type="ORF">CTI12_AA429230</name>
</gene>
<keyword evidence="3" id="KW-1185">Reference proteome</keyword>
<reference evidence="2 3" key="1">
    <citation type="journal article" date="2018" name="Mol. Plant">
        <title>The genome of Artemisia annua provides insight into the evolution of Asteraceae family and artemisinin biosynthesis.</title>
        <authorList>
            <person name="Shen Q."/>
            <person name="Zhang L."/>
            <person name="Liao Z."/>
            <person name="Wang S."/>
            <person name="Yan T."/>
            <person name="Shi P."/>
            <person name="Liu M."/>
            <person name="Fu X."/>
            <person name="Pan Q."/>
            <person name="Wang Y."/>
            <person name="Lv Z."/>
            <person name="Lu X."/>
            <person name="Zhang F."/>
            <person name="Jiang W."/>
            <person name="Ma Y."/>
            <person name="Chen M."/>
            <person name="Hao X."/>
            <person name="Li L."/>
            <person name="Tang Y."/>
            <person name="Lv G."/>
            <person name="Zhou Y."/>
            <person name="Sun X."/>
            <person name="Brodelius P.E."/>
            <person name="Rose J.K.C."/>
            <person name="Tang K."/>
        </authorList>
    </citation>
    <scope>NUCLEOTIDE SEQUENCE [LARGE SCALE GENOMIC DNA]</scope>
    <source>
        <strain evidence="3">cv. Huhao1</strain>
        <tissue evidence="2">Leaf</tissue>
    </source>
</reference>
<evidence type="ECO:0000313" key="2">
    <source>
        <dbReference type="EMBL" id="PWA55042.1"/>
    </source>
</evidence>
<dbReference type="GO" id="GO:0080188">
    <property type="term" value="P:gene silencing by siRNA-directed DNA methylation"/>
    <property type="evidence" value="ECO:0007669"/>
    <property type="project" value="InterPro"/>
</dbReference>
<comment type="caution">
    <text evidence="2">The sequence shown here is derived from an EMBL/GenBank/DDBJ whole genome shotgun (WGS) entry which is preliminary data.</text>
</comment>
<dbReference type="Proteomes" id="UP000245207">
    <property type="component" value="Unassembled WGS sequence"/>
</dbReference>
<evidence type="ECO:0000259" key="1">
    <source>
        <dbReference type="Pfam" id="PF03469"/>
    </source>
</evidence>
<feature type="domain" description="Factor of DNA methylation 1-5/IDN2" evidence="1">
    <location>
        <begin position="30"/>
        <end position="102"/>
    </location>
</feature>
<dbReference type="InterPro" id="IPR005379">
    <property type="entry name" value="FDM1-5/IDN2_XH"/>
</dbReference>
<accession>A0A2U1M197</accession>
<dbReference type="EMBL" id="PKPP01006887">
    <property type="protein sequence ID" value="PWA55042.1"/>
    <property type="molecule type" value="Genomic_DNA"/>
</dbReference>
<dbReference type="AlphaFoldDB" id="A0A2U1M197"/>
<dbReference type="PANTHER" id="PTHR21596:SF82">
    <property type="entry name" value="FACTOR OF DNA METHYLATION 5-LIKE"/>
    <property type="match status" value="1"/>
</dbReference>